<dbReference type="AlphaFoldDB" id="H3GSI2"/>
<reference evidence="2" key="2">
    <citation type="submission" date="2015-06" db="UniProtKB">
        <authorList>
            <consortium name="EnsemblProtists"/>
        </authorList>
    </citation>
    <scope>IDENTIFICATION</scope>
    <source>
        <strain evidence="2">Pr102</strain>
    </source>
</reference>
<dbReference type="SMART" id="SM00228">
    <property type="entry name" value="PDZ"/>
    <property type="match status" value="1"/>
</dbReference>
<dbReference type="Pfam" id="PF00595">
    <property type="entry name" value="PDZ"/>
    <property type="match status" value="1"/>
</dbReference>
<dbReference type="HOGENOM" id="CLU_1550592_0_0_1"/>
<reference evidence="3" key="1">
    <citation type="journal article" date="2006" name="Science">
        <title>Phytophthora genome sequences uncover evolutionary origins and mechanisms of pathogenesis.</title>
        <authorList>
            <person name="Tyler B.M."/>
            <person name="Tripathy S."/>
            <person name="Zhang X."/>
            <person name="Dehal P."/>
            <person name="Jiang R.H."/>
            <person name="Aerts A."/>
            <person name="Arredondo F.D."/>
            <person name="Baxter L."/>
            <person name="Bensasson D."/>
            <person name="Beynon J.L."/>
            <person name="Chapman J."/>
            <person name="Damasceno C.M."/>
            <person name="Dorrance A.E."/>
            <person name="Dou D."/>
            <person name="Dickerman A.W."/>
            <person name="Dubchak I.L."/>
            <person name="Garbelotto M."/>
            <person name="Gijzen M."/>
            <person name="Gordon S.G."/>
            <person name="Govers F."/>
            <person name="Grunwald N.J."/>
            <person name="Huang W."/>
            <person name="Ivors K.L."/>
            <person name="Jones R.W."/>
            <person name="Kamoun S."/>
            <person name="Krampis K."/>
            <person name="Lamour K.H."/>
            <person name="Lee M.K."/>
            <person name="McDonald W.H."/>
            <person name="Medina M."/>
            <person name="Meijer H.J."/>
            <person name="Nordberg E.K."/>
            <person name="Maclean D.J."/>
            <person name="Ospina-Giraldo M.D."/>
            <person name="Morris P.F."/>
            <person name="Phuntumart V."/>
            <person name="Putnam N.H."/>
            <person name="Rash S."/>
            <person name="Rose J.K."/>
            <person name="Sakihama Y."/>
            <person name="Salamov A.A."/>
            <person name="Savidor A."/>
            <person name="Scheuring C.F."/>
            <person name="Smith B.M."/>
            <person name="Sobral B.W."/>
            <person name="Terry A."/>
            <person name="Torto-Alalibo T.A."/>
            <person name="Win J."/>
            <person name="Xu Z."/>
            <person name="Zhang H."/>
            <person name="Grigoriev I.V."/>
            <person name="Rokhsar D.S."/>
            <person name="Boore J.L."/>
        </authorList>
    </citation>
    <scope>NUCLEOTIDE SEQUENCE [LARGE SCALE GENOMIC DNA]</scope>
    <source>
        <strain evidence="3">Pr102</strain>
    </source>
</reference>
<dbReference type="VEuPathDB" id="FungiDB:KRP23_1329"/>
<dbReference type="EnsemblProtists" id="Phyra79962">
    <property type="protein sequence ID" value="Phyra79962"/>
    <property type="gene ID" value="Phyra79962"/>
</dbReference>
<dbReference type="SUPFAM" id="SSF50156">
    <property type="entry name" value="PDZ domain-like"/>
    <property type="match status" value="1"/>
</dbReference>
<accession>H3GSI2</accession>
<sequence length="173" mass="17957">MVASESRGERQIHVLLTLLDGERSFGMSLAQKSPALGPKYTVVSSVFANSPAARAGVRQGYVVRYINDKPMGGLTVAQVANNFRNVAQASITLEIVDTVSPRTSAFTAAVTFGGVSTNQAGGGQRSVAPVTGFSVVSSGRAIAAPGTALAGPKIAAPKQSVEWQVLLIREITE</sequence>
<dbReference type="VEuPathDB" id="FungiDB:KRP22_1304"/>
<feature type="domain" description="PDZ" evidence="1">
    <location>
        <begin position="15"/>
        <end position="85"/>
    </location>
</feature>
<organism evidence="2 3">
    <name type="scientific">Phytophthora ramorum</name>
    <name type="common">Sudden oak death agent</name>
    <dbReference type="NCBI Taxonomy" id="164328"/>
    <lineage>
        <taxon>Eukaryota</taxon>
        <taxon>Sar</taxon>
        <taxon>Stramenopiles</taxon>
        <taxon>Oomycota</taxon>
        <taxon>Peronosporomycetes</taxon>
        <taxon>Peronosporales</taxon>
        <taxon>Peronosporaceae</taxon>
        <taxon>Phytophthora</taxon>
    </lineage>
</organism>
<name>H3GSI2_PHYRM</name>
<evidence type="ECO:0000259" key="1">
    <source>
        <dbReference type="PROSITE" id="PS50106"/>
    </source>
</evidence>
<dbReference type="Gene3D" id="2.30.42.10">
    <property type="match status" value="1"/>
</dbReference>
<dbReference type="eggNOG" id="ENOG502RYXQ">
    <property type="taxonomic scope" value="Eukaryota"/>
</dbReference>
<dbReference type="EMBL" id="DS566041">
    <property type="status" value="NOT_ANNOTATED_CDS"/>
    <property type="molecule type" value="Genomic_DNA"/>
</dbReference>
<dbReference type="InterPro" id="IPR001478">
    <property type="entry name" value="PDZ"/>
</dbReference>
<protein>
    <recommendedName>
        <fullName evidence="1">PDZ domain-containing protein</fullName>
    </recommendedName>
</protein>
<keyword evidence="3" id="KW-1185">Reference proteome</keyword>
<proteinExistence type="predicted"/>
<evidence type="ECO:0000313" key="3">
    <source>
        <dbReference type="Proteomes" id="UP000005238"/>
    </source>
</evidence>
<dbReference type="PROSITE" id="PS50106">
    <property type="entry name" value="PDZ"/>
    <property type="match status" value="1"/>
</dbReference>
<dbReference type="InParanoid" id="H3GSI2"/>
<evidence type="ECO:0000313" key="2">
    <source>
        <dbReference type="EnsemblProtists" id="Phyra79962"/>
    </source>
</evidence>
<dbReference type="Proteomes" id="UP000005238">
    <property type="component" value="Unassembled WGS sequence"/>
</dbReference>
<dbReference type="InterPro" id="IPR036034">
    <property type="entry name" value="PDZ_sf"/>
</dbReference>